<name>A0A941ICG1_9BACI</name>
<reference evidence="2" key="1">
    <citation type="submission" date="2021-04" db="EMBL/GenBank/DDBJ databases">
        <title>Isolation and polyphasic classification of algal microorganism.</title>
        <authorList>
            <person name="Wang S."/>
        </authorList>
    </citation>
    <scope>NUCLEOTIDE SEQUENCE</scope>
    <source>
        <strain evidence="2">720a</strain>
    </source>
</reference>
<dbReference type="EMBL" id="JAGSOT010000055">
    <property type="protein sequence ID" value="MBR7797461.1"/>
    <property type="molecule type" value="Genomic_DNA"/>
</dbReference>
<proteinExistence type="predicted"/>
<accession>A0A941ICG1</accession>
<feature type="transmembrane region" description="Helical" evidence="1">
    <location>
        <begin position="31"/>
        <end position="62"/>
    </location>
</feature>
<keyword evidence="1" id="KW-1133">Transmembrane helix</keyword>
<keyword evidence="1" id="KW-0812">Transmembrane</keyword>
<evidence type="ECO:0000313" key="3">
    <source>
        <dbReference type="Proteomes" id="UP000675284"/>
    </source>
</evidence>
<comment type="caution">
    <text evidence="2">The sequence shown here is derived from an EMBL/GenBank/DDBJ whole genome shotgun (WGS) entry which is preliminary data.</text>
</comment>
<organism evidence="2 3">
    <name type="scientific">Virgibacillus salarius</name>
    <dbReference type="NCBI Taxonomy" id="447199"/>
    <lineage>
        <taxon>Bacteria</taxon>
        <taxon>Bacillati</taxon>
        <taxon>Bacillota</taxon>
        <taxon>Bacilli</taxon>
        <taxon>Bacillales</taxon>
        <taxon>Bacillaceae</taxon>
        <taxon>Virgibacillus</taxon>
    </lineage>
</organism>
<dbReference type="RefSeq" id="WP_034679495.1">
    <property type="nucleotide sequence ID" value="NZ_BAAACY010000125.1"/>
</dbReference>
<keyword evidence="1" id="KW-0472">Membrane</keyword>
<protein>
    <submittedName>
        <fullName evidence="2">Uncharacterized protein</fullName>
    </submittedName>
</protein>
<evidence type="ECO:0000313" key="2">
    <source>
        <dbReference type="EMBL" id="MBR7797461.1"/>
    </source>
</evidence>
<sequence>MKLHIIASVIAVLIIIFILTQKNIKKKLDLTVIVIAAMLIFIVENQWIWISVFVLTLVYFGIKYAKSTGDS</sequence>
<dbReference type="Proteomes" id="UP000675284">
    <property type="component" value="Unassembled WGS sequence"/>
</dbReference>
<dbReference type="AlphaFoldDB" id="A0A941ICG1"/>
<keyword evidence="3" id="KW-1185">Reference proteome</keyword>
<gene>
    <name evidence="2" type="ORF">KCX74_15625</name>
</gene>
<evidence type="ECO:0000256" key="1">
    <source>
        <dbReference type="SAM" id="Phobius"/>
    </source>
</evidence>
<feature type="transmembrane region" description="Helical" evidence="1">
    <location>
        <begin position="6"/>
        <end position="24"/>
    </location>
</feature>